<feature type="domain" description="Peptidase M28" evidence="4">
    <location>
        <begin position="266"/>
        <end position="481"/>
    </location>
</feature>
<dbReference type="SUPFAM" id="SSF52025">
    <property type="entry name" value="PA domain"/>
    <property type="match status" value="1"/>
</dbReference>
<feature type="compositionally biased region" description="Basic and acidic residues" evidence="1">
    <location>
        <begin position="528"/>
        <end position="543"/>
    </location>
</feature>
<feature type="domain" description="PA" evidence="3">
    <location>
        <begin position="142"/>
        <end position="245"/>
    </location>
</feature>
<reference evidence="6" key="1">
    <citation type="submission" date="2023-07" db="EMBL/GenBank/DDBJ databases">
        <title>Description of three actinobacteria isolated from air of manufacturing shop in a pharmaceutical factory.</title>
        <authorList>
            <person name="Zhang D.-F."/>
        </authorList>
    </citation>
    <scope>NUCLEOTIDE SEQUENCE [LARGE SCALE GENOMIC DNA]</scope>
    <source>
        <strain evidence="6">CCTCC AB 2011122</strain>
    </source>
</reference>
<dbReference type="PANTHER" id="PTHR12147:SF26">
    <property type="entry name" value="PEPTIDASE M28 DOMAIN-CONTAINING PROTEIN"/>
    <property type="match status" value="1"/>
</dbReference>
<protein>
    <submittedName>
        <fullName evidence="5">M28 family peptidase</fullName>
    </submittedName>
</protein>
<name>A0ABU1FMX7_9MICO</name>
<evidence type="ECO:0000259" key="4">
    <source>
        <dbReference type="Pfam" id="PF04389"/>
    </source>
</evidence>
<dbReference type="Gene3D" id="3.40.630.10">
    <property type="entry name" value="Zn peptidases"/>
    <property type="match status" value="2"/>
</dbReference>
<dbReference type="Gene3D" id="3.50.30.30">
    <property type="match status" value="1"/>
</dbReference>
<dbReference type="Pfam" id="PF02225">
    <property type="entry name" value="PA"/>
    <property type="match status" value="1"/>
</dbReference>
<keyword evidence="2" id="KW-0732">Signal</keyword>
<dbReference type="InterPro" id="IPR007484">
    <property type="entry name" value="Peptidase_M28"/>
</dbReference>
<dbReference type="InterPro" id="IPR045175">
    <property type="entry name" value="M28_fam"/>
</dbReference>
<evidence type="ECO:0000256" key="1">
    <source>
        <dbReference type="SAM" id="MobiDB-lite"/>
    </source>
</evidence>
<dbReference type="PANTHER" id="PTHR12147">
    <property type="entry name" value="METALLOPEPTIDASE M28 FAMILY MEMBER"/>
    <property type="match status" value="1"/>
</dbReference>
<accession>A0ABU1FMX7</accession>
<dbReference type="InterPro" id="IPR003137">
    <property type="entry name" value="PA_domain"/>
</dbReference>
<evidence type="ECO:0000313" key="5">
    <source>
        <dbReference type="EMBL" id="MDR5693119.1"/>
    </source>
</evidence>
<dbReference type="Pfam" id="PF04389">
    <property type="entry name" value="Peptidase_M28"/>
    <property type="match status" value="1"/>
</dbReference>
<feature type="region of interest" description="Disordered" evidence="1">
    <location>
        <begin position="510"/>
        <end position="543"/>
    </location>
</feature>
<evidence type="ECO:0000259" key="3">
    <source>
        <dbReference type="Pfam" id="PF02225"/>
    </source>
</evidence>
<sequence>MYRSARLSRRATVLATATSVVGALALAPAGAALAAPAKSCDARNNNTVAKLLECVSAEGALEHLEAFQAIADENDDNRAAGTSGYEASVDYVVDVLEAAGWEVSIDEFPYTYVGPSTLTQLTPIQADYQTGPYTGSGAGDVTGTVIPVDLQLGVGNTSTSGCTADDFAGLDFSGPADIALVQRGTCPFADKALNAEAAGAEAVVLFNQGNTTADDRNNLIVGTLGGSDVVGVPVVGASYEQGVALSQAGSTANVFVPQPESRPQKNVIAEKKGLNDDNVVMAGAHLDSVQAGPGINDNGSGSAALLDLAEKISKLEPQNTIRLAWWGAEESGLIGSEEYVAELSQEEKDRIALYLNFDMVASPNYIFMVYDGNESSWPAPVAVPEGSEAIEELFERYYTSVGEPYDDAEYSGRSDYQAFIENDIPAGGLFTGAEVVKSEEQEAIWGGTAGASFDPCYHQACDTIDNVNLHAMGVNADAVALAVLVYSYSTESVNGVAGAEIPGGLNLPAPAGPEGTFVDESAGGLDPDLIHDHDHHHGPHETE</sequence>
<dbReference type="Proteomes" id="UP001260072">
    <property type="component" value="Unassembled WGS sequence"/>
</dbReference>
<keyword evidence="6" id="KW-1185">Reference proteome</keyword>
<dbReference type="RefSeq" id="WP_310521452.1">
    <property type="nucleotide sequence ID" value="NZ_BAABBS010000003.1"/>
</dbReference>
<dbReference type="InterPro" id="IPR046450">
    <property type="entry name" value="PA_dom_sf"/>
</dbReference>
<evidence type="ECO:0000256" key="2">
    <source>
        <dbReference type="SAM" id="SignalP"/>
    </source>
</evidence>
<gene>
    <name evidence="5" type="ORF">RH861_13680</name>
</gene>
<organism evidence="5 6">
    <name type="scientific">Agromyces indicus</name>
    <dbReference type="NCBI Taxonomy" id="758919"/>
    <lineage>
        <taxon>Bacteria</taxon>
        <taxon>Bacillati</taxon>
        <taxon>Actinomycetota</taxon>
        <taxon>Actinomycetes</taxon>
        <taxon>Micrococcales</taxon>
        <taxon>Microbacteriaceae</taxon>
        <taxon>Agromyces</taxon>
    </lineage>
</organism>
<proteinExistence type="predicted"/>
<dbReference type="SUPFAM" id="SSF53187">
    <property type="entry name" value="Zn-dependent exopeptidases"/>
    <property type="match status" value="1"/>
</dbReference>
<dbReference type="EMBL" id="JAVKGS010000004">
    <property type="protein sequence ID" value="MDR5693119.1"/>
    <property type="molecule type" value="Genomic_DNA"/>
</dbReference>
<comment type="caution">
    <text evidence="5">The sequence shown here is derived from an EMBL/GenBank/DDBJ whole genome shotgun (WGS) entry which is preliminary data.</text>
</comment>
<feature type="chain" id="PRO_5045842650" evidence="2">
    <location>
        <begin position="35"/>
        <end position="543"/>
    </location>
</feature>
<feature type="signal peptide" evidence="2">
    <location>
        <begin position="1"/>
        <end position="34"/>
    </location>
</feature>
<evidence type="ECO:0000313" key="6">
    <source>
        <dbReference type="Proteomes" id="UP001260072"/>
    </source>
</evidence>